<dbReference type="Proteomes" id="UP001162501">
    <property type="component" value="Chromosome 22"/>
</dbReference>
<organism evidence="1 2">
    <name type="scientific">Rangifer tarandus platyrhynchus</name>
    <name type="common">Svalbard reindeer</name>
    <dbReference type="NCBI Taxonomy" id="3082113"/>
    <lineage>
        <taxon>Eukaryota</taxon>
        <taxon>Metazoa</taxon>
        <taxon>Chordata</taxon>
        <taxon>Craniata</taxon>
        <taxon>Vertebrata</taxon>
        <taxon>Euteleostomi</taxon>
        <taxon>Mammalia</taxon>
        <taxon>Eutheria</taxon>
        <taxon>Laurasiatheria</taxon>
        <taxon>Artiodactyla</taxon>
        <taxon>Ruminantia</taxon>
        <taxon>Pecora</taxon>
        <taxon>Cervidae</taxon>
        <taxon>Odocoileinae</taxon>
        <taxon>Rangifer</taxon>
    </lineage>
</organism>
<reference evidence="1" key="2">
    <citation type="submission" date="2025-03" db="EMBL/GenBank/DDBJ databases">
        <authorList>
            <consortium name="ELIXIR-Norway"/>
            <consortium name="Elixir Norway"/>
        </authorList>
    </citation>
    <scope>NUCLEOTIDE SEQUENCE</scope>
</reference>
<evidence type="ECO:0000313" key="2">
    <source>
        <dbReference type="Proteomes" id="UP001162501"/>
    </source>
</evidence>
<dbReference type="EMBL" id="OX596106">
    <property type="protein sequence ID" value="CAN0151753.1"/>
    <property type="molecule type" value="Genomic_DNA"/>
</dbReference>
<evidence type="ECO:0000313" key="1">
    <source>
        <dbReference type="EMBL" id="CAN0151753.1"/>
    </source>
</evidence>
<proteinExistence type="predicted"/>
<feature type="non-terminal residue" evidence="1">
    <location>
        <position position="1"/>
    </location>
</feature>
<name>A0AC59Z1C7_RANTA</name>
<reference evidence="1" key="1">
    <citation type="submission" date="2023-05" db="EMBL/GenBank/DDBJ databases">
        <authorList>
            <consortium name="ELIXIR-Norway"/>
        </authorList>
    </citation>
    <scope>NUCLEOTIDE SEQUENCE</scope>
</reference>
<accession>A0AC59Z1C7</accession>
<gene>
    <name evidence="1" type="ORF">MRATA1EN22A_LOCUS12810</name>
</gene>
<feature type="non-terminal residue" evidence="1">
    <location>
        <position position="84"/>
    </location>
</feature>
<sequence length="84" mass="9308">HQSGFVMGSITMQVNPSFKYGCGSSQNILILSAKYSISRDVFIPVTIQDQHSVAGHSREIRCMVTPRDGKESDNSDSRKTFITL</sequence>
<protein>
    <submittedName>
        <fullName evidence="1">Uncharacterized protein</fullName>
    </submittedName>
</protein>